<evidence type="ECO:0000256" key="14">
    <source>
        <dbReference type="SAM" id="SignalP"/>
    </source>
</evidence>
<evidence type="ECO:0000256" key="11">
    <source>
        <dbReference type="ARBA" id="ARBA00023136"/>
    </source>
</evidence>
<feature type="signal peptide" evidence="14">
    <location>
        <begin position="1"/>
        <end position="24"/>
    </location>
</feature>
<dbReference type="Pfam" id="PF00560">
    <property type="entry name" value="LRR_1"/>
    <property type="match status" value="12"/>
</dbReference>
<organism evidence="16 17">
    <name type="scientific">Zingiber officinale</name>
    <name type="common">Ginger</name>
    <name type="synonym">Amomum zingiber</name>
    <dbReference type="NCBI Taxonomy" id="94328"/>
    <lineage>
        <taxon>Eukaryota</taxon>
        <taxon>Viridiplantae</taxon>
        <taxon>Streptophyta</taxon>
        <taxon>Embryophyta</taxon>
        <taxon>Tracheophyta</taxon>
        <taxon>Spermatophyta</taxon>
        <taxon>Magnoliopsida</taxon>
        <taxon>Liliopsida</taxon>
        <taxon>Zingiberales</taxon>
        <taxon>Zingiberaceae</taxon>
        <taxon>Zingiber</taxon>
    </lineage>
</organism>
<evidence type="ECO:0000256" key="9">
    <source>
        <dbReference type="ARBA" id="ARBA00022840"/>
    </source>
</evidence>
<dbReference type="PANTHER" id="PTHR48056">
    <property type="entry name" value="LRR RECEPTOR-LIKE SERINE/THREONINE-PROTEIN KINASE-RELATED"/>
    <property type="match status" value="1"/>
</dbReference>
<evidence type="ECO:0000256" key="4">
    <source>
        <dbReference type="ARBA" id="ARBA00022614"/>
    </source>
</evidence>
<reference evidence="16 17" key="1">
    <citation type="submission" date="2020-08" db="EMBL/GenBank/DDBJ databases">
        <title>Plant Genome Project.</title>
        <authorList>
            <person name="Zhang R.-G."/>
        </authorList>
    </citation>
    <scope>NUCLEOTIDE SEQUENCE [LARGE SCALE GENOMIC DNA]</scope>
    <source>
        <tissue evidence="16">Rhizome</tissue>
    </source>
</reference>
<keyword evidence="3" id="KW-1003">Cell membrane</keyword>
<dbReference type="FunFam" id="3.80.10.10:FF:001347">
    <property type="entry name" value="LRR receptor-like serine/threonine-protein kinase GSO2"/>
    <property type="match status" value="1"/>
</dbReference>
<evidence type="ECO:0000256" key="8">
    <source>
        <dbReference type="ARBA" id="ARBA00022741"/>
    </source>
</evidence>
<keyword evidence="12" id="KW-0675">Receptor</keyword>
<dbReference type="InterPro" id="IPR013210">
    <property type="entry name" value="LRR_N_plant-typ"/>
</dbReference>
<evidence type="ECO:0000256" key="10">
    <source>
        <dbReference type="ARBA" id="ARBA00022989"/>
    </source>
</evidence>
<keyword evidence="8" id="KW-0547">Nucleotide-binding</keyword>
<dbReference type="FunFam" id="3.80.10.10:FF:000095">
    <property type="entry name" value="LRR receptor-like serine/threonine-protein kinase GSO1"/>
    <property type="match status" value="2"/>
</dbReference>
<keyword evidence="11" id="KW-0472">Membrane</keyword>
<dbReference type="Gene3D" id="3.80.10.10">
    <property type="entry name" value="Ribonuclease Inhibitor"/>
    <property type="match status" value="4"/>
</dbReference>
<keyword evidence="17" id="KW-1185">Reference proteome</keyword>
<keyword evidence="7" id="KW-0677">Repeat</keyword>
<dbReference type="SUPFAM" id="SSF52058">
    <property type="entry name" value="L domain-like"/>
    <property type="match status" value="3"/>
</dbReference>
<dbReference type="EMBL" id="JACMSC010000013">
    <property type="protein sequence ID" value="KAG6492858.1"/>
    <property type="molecule type" value="Genomic_DNA"/>
</dbReference>
<dbReference type="PANTHER" id="PTHR48056:SF81">
    <property type="entry name" value="RECEPTOR PROTEIN-TYROSINE KINASE CEPR1"/>
    <property type="match status" value="1"/>
</dbReference>
<keyword evidence="6 14" id="KW-0732">Signal</keyword>
<protein>
    <recommendedName>
        <fullName evidence="15">Leucine-rich repeat-containing N-terminal plant-type domain-containing protein</fullName>
    </recommendedName>
</protein>
<comment type="subcellular location">
    <subcellularLocation>
        <location evidence="1">Cell membrane</location>
        <topology evidence="1">Single-pass type I membrane protein</topology>
    </subcellularLocation>
</comment>
<evidence type="ECO:0000256" key="7">
    <source>
        <dbReference type="ARBA" id="ARBA00022737"/>
    </source>
</evidence>
<evidence type="ECO:0000313" key="16">
    <source>
        <dbReference type="EMBL" id="KAG6492858.1"/>
    </source>
</evidence>
<evidence type="ECO:0000256" key="12">
    <source>
        <dbReference type="ARBA" id="ARBA00023170"/>
    </source>
</evidence>
<comment type="caution">
    <text evidence="16">The sequence shown here is derived from an EMBL/GenBank/DDBJ whole genome shotgun (WGS) entry which is preliminary data.</text>
</comment>
<keyword evidence="13" id="KW-0325">Glycoprotein</keyword>
<dbReference type="InterPro" id="IPR050647">
    <property type="entry name" value="Plant_LRR-RLKs"/>
</dbReference>
<evidence type="ECO:0000256" key="3">
    <source>
        <dbReference type="ARBA" id="ARBA00022475"/>
    </source>
</evidence>
<evidence type="ECO:0000256" key="6">
    <source>
        <dbReference type="ARBA" id="ARBA00022729"/>
    </source>
</evidence>
<dbReference type="FunFam" id="3.80.10.10:FF:000111">
    <property type="entry name" value="LRR receptor-like serine/threonine-protein kinase ERECTA"/>
    <property type="match status" value="1"/>
</dbReference>
<evidence type="ECO:0000259" key="15">
    <source>
        <dbReference type="Pfam" id="PF08263"/>
    </source>
</evidence>
<keyword evidence="4" id="KW-0433">Leucine-rich repeat</keyword>
<evidence type="ECO:0000256" key="1">
    <source>
        <dbReference type="ARBA" id="ARBA00004251"/>
    </source>
</evidence>
<dbReference type="AlphaFoldDB" id="A0A8J5KW39"/>
<keyword evidence="5" id="KW-0812">Transmembrane</keyword>
<dbReference type="InterPro" id="IPR003591">
    <property type="entry name" value="Leu-rich_rpt_typical-subtyp"/>
</dbReference>
<dbReference type="InterPro" id="IPR032675">
    <property type="entry name" value="LRR_dom_sf"/>
</dbReference>
<comment type="similarity">
    <text evidence="2">Belongs to the RLP family.</text>
</comment>
<dbReference type="GO" id="GO:0005524">
    <property type="term" value="F:ATP binding"/>
    <property type="evidence" value="ECO:0007669"/>
    <property type="project" value="UniProtKB-KW"/>
</dbReference>
<proteinExistence type="inferred from homology"/>
<dbReference type="Pfam" id="PF08263">
    <property type="entry name" value="LRRNT_2"/>
    <property type="match status" value="1"/>
</dbReference>
<evidence type="ECO:0000313" key="17">
    <source>
        <dbReference type="Proteomes" id="UP000734854"/>
    </source>
</evidence>
<evidence type="ECO:0000256" key="2">
    <source>
        <dbReference type="ARBA" id="ARBA00009592"/>
    </source>
</evidence>
<gene>
    <name evidence="16" type="ORF">ZIOFF_047826</name>
</gene>
<evidence type="ECO:0000256" key="5">
    <source>
        <dbReference type="ARBA" id="ARBA00022692"/>
    </source>
</evidence>
<feature type="chain" id="PRO_5035316526" description="Leucine-rich repeat-containing N-terminal plant-type domain-containing protein" evidence="14">
    <location>
        <begin position="25"/>
        <end position="1240"/>
    </location>
</feature>
<sequence length="1240" mass="135664">MAAAATLNLLLYLFWISLFSGSLQLCVKEERKALLSVRSGFPVVDRGLSPWEGDDCCSWERVGCNIIGHVIELDFSLIIYTSDDVFIRNEVHPSLFQLKQLQYLNISGNGFGGRPIPGSIGSLTQLQRLDLSECDFGGEIPLQLGNLSHLRHLSLSDNRISGKIPASFVHLRNLQFLYLNTNNISGVIPEDIGNLKNIQGLFLHYNCLEGVIPKSIGNLSKLSSLVLFGNEIVGGLPETIGNLTALQNLKLLSNQISGKIPDSIGNLIQLEFLDIRYNNISGSIPRTLGSLCNLSDIWLSYNSMTGGLAEFFEELSRCRTNKLLAVDLHSNRLSGPFPSHFERLQRLIYLRFGFNQLSGSVPASLGKLSALQWLDLESNHLVGDITEAHFANLTNLYSMDISDNNLSVKVSQDWLPPFQARYILMRSCNLGPRFPTWLQNQTSLQTLDISNNGISDAFPDWFWSMCLSEMQLNVSHNHMRGMLPHSLECFKDVGSFDLSFNNFEGFIPRMLGEFSISYLILSNNKLNGSIPTSICTIRDLQMVNLANNDLSGTLPDCWGNASSPTIIDVSNNKLSGGIPKTFGLLAILQSLHMNNNSLFGIIPSTLQHCTELVVIDLSWNKLFGTIPNWFGRRLSTLRVLSLRSNNFTGAIPQQLSLIPSLQVLNLAHNNLFGSLPPSFGMFSSMMTSQNKNESTPLYDGSFYYKESVMITVKDLDLLFTTSLSIVTGIDLSNNNLSGDIPIEITNLHGLRFLNLSMNHFSGNIPDKIGLMGQLESLDLSTNNLSGRIPTSISSLYSLSILNLSYNNLIGKIPTGSQLQTFTNLSYIDNPKLCGEPLQIRCPGDIPTIDNGVTKEEDMHEDDEYERIWLISAAGFSVASFTFVQCEANGVSEQVASFTFLKAMAWWVICLVKLNWTGLSCCSGLTGTKVASSMAFQPFLSSSIFLLTISSTTEHVVSTFPIAHRPFVRHLKVSSRGQCHLASITVTTRDAISKSPAQHGPSATMRHRLQLQVPNSGFFAALGCLGLISAVDNHIKADSANIKSASGGQIVANSKAHMAKVVLKEHLVLTLFRDEVGDGVGLDSSQHHLLLQPRVGSQDAVFGGMPDEDRVEGLNGGGGGGKLEGSEGLEEIDGAVREPITTEGRIRELTAASRNDNFLGASTFSCSFSSQNPIVESALIDSNLDLPKLSISKKRGAEEEEDGGTGDQWALVPKPTMGDIVTALASAHHKFGKHGMVNMSI</sequence>
<dbReference type="PROSITE" id="PS51450">
    <property type="entry name" value="LRR"/>
    <property type="match status" value="1"/>
</dbReference>
<name>A0A8J5KW39_ZINOF</name>
<dbReference type="SMART" id="SM00369">
    <property type="entry name" value="LRR_TYP"/>
    <property type="match status" value="11"/>
</dbReference>
<dbReference type="Proteomes" id="UP000734854">
    <property type="component" value="Unassembled WGS sequence"/>
</dbReference>
<dbReference type="InterPro" id="IPR001611">
    <property type="entry name" value="Leu-rich_rpt"/>
</dbReference>
<dbReference type="Pfam" id="PF13855">
    <property type="entry name" value="LRR_8"/>
    <property type="match status" value="2"/>
</dbReference>
<dbReference type="GO" id="GO:0005886">
    <property type="term" value="C:plasma membrane"/>
    <property type="evidence" value="ECO:0007669"/>
    <property type="project" value="UniProtKB-SubCell"/>
</dbReference>
<keyword evidence="9" id="KW-0067">ATP-binding</keyword>
<evidence type="ECO:0000256" key="13">
    <source>
        <dbReference type="ARBA" id="ARBA00023180"/>
    </source>
</evidence>
<accession>A0A8J5KW39</accession>
<feature type="domain" description="Leucine-rich repeat-containing N-terminal plant-type" evidence="15">
    <location>
        <begin position="28"/>
        <end position="65"/>
    </location>
</feature>
<keyword evidence="10" id="KW-1133">Transmembrane helix</keyword>